<evidence type="ECO:0008006" key="3">
    <source>
        <dbReference type="Google" id="ProtNLM"/>
    </source>
</evidence>
<evidence type="ECO:0000313" key="2">
    <source>
        <dbReference type="Proteomes" id="UP000248410"/>
    </source>
</evidence>
<dbReference type="AlphaFoldDB" id="A0A2U9INK7"/>
<protein>
    <recommendedName>
        <fullName evidence="3">Carboxypeptidase regulatory-like domain-containing protein</fullName>
    </recommendedName>
</protein>
<dbReference type="Proteomes" id="UP000248410">
    <property type="component" value="Chromosome"/>
</dbReference>
<reference evidence="1 2" key="1">
    <citation type="submission" date="2018-05" db="EMBL/GenBank/DDBJ databases">
        <title>Complete Genome Sequences of Extremely Thermoacidophilic, Metal-Mobilizing Type-Strain Members of the Archaeal Family Sulfolobaceae: Acidianus brierleyi DSM-1651T, Acidianus sulfidivorans DSM-18786T, Metallosphaera hakonensis DSM-7519T, and Metallosphaera prunae DSM-10039T.</title>
        <authorList>
            <person name="Counts J.A."/>
            <person name="Kelly R.M."/>
        </authorList>
    </citation>
    <scope>NUCLEOTIDE SEQUENCE [LARGE SCALE GENOMIC DNA]</scope>
    <source>
        <strain evidence="1 2">JP7</strain>
    </source>
</reference>
<dbReference type="EMBL" id="CP029288">
    <property type="protein sequence ID" value="AWR97544.1"/>
    <property type="molecule type" value="Genomic_DNA"/>
</dbReference>
<dbReference type="OrthoDB" id="34256at2157"/>
<dbReference type="GeneID" id="36837953"/>
<keyword evidence="2" id="KW-1185">Reference proteome</keyword>
<name>A0A2U9INK7_9CREN</name>
<accession>A0A2U9INK7</accession>
<organism evidence="1 2">
    <name type="scientific">Acidianus sulfidivorans JP7</name>
    <dbReference type="NCBI Taxonomy" id="619593"/>
    <lineage>
        <taxon>Archaea</taxon>
        <taxon>Thermoproteota</taxon>
        <taxon>Thermoprotei</taxon>
        <taxon>Sulfolobales</taxon>
        <taxon>Sulfolobaceae</taxon>
        <taxon>Acidianus</taxon>
    </lineage>
</organism>
<dbReference type="KEGG" id="asul:DFR86_08250"/>
<sequence length="126" mass="13601">MNKKILLIAGIIILLLTGVGVFIASSYKTTVTVSNISSSGQMETLEVKVLINYGPFGGVSPLSDAVVQIYGSSGFITFNFTNSQGIAVFHLPAGEYKVEVTDLHYSYNVNLVSSKEITINYAYLHS</sequence>
<dbReference type="RefSeq" id="WP_110380434.1">
    <property type="nucleotide sequence ID" value="NZ_CP029288.2"/>
</dbReference>
<dbReference type="SUPFAM" id="SSF49478">
    <property type="entry name" value="Cna protein B-type domain"/>
    <property type="match status" value="1"/>
</dbReference>
<proteinExistence type="predicted"/>
<gene>
    <name evidence="1" type="ORF">DFR86_08250</name>
</gene>
<evidence type="ECO:0000313" key="1">
    <source>
        <dbReference type="EMBL" id="AWR97544.1"/>
    </source>
</evidence>